<evidence type="ECO:0000313" key="1">
    <source>
        <dbReference type="EMBL" id="SVE20279.1"/>
    </source>
</evidence>
<proteinExistence type="predicted"/>
<name>A0A383BK80_9ZZZZ</name>
<dbReference type="AlphaFoldDB" id="A0A383BK80"/>
<protein>
    <submittedName>
        <fullName evidence="1">Uncharacterized protein</fullName>
    </submittedName>
</protein>
<organism evidence="1">
    <name type="scientific">marine metagenome</name>
    <dbReference type="NCBI Taxonomy" id="408172"/>
    <lineage>
        <taxon>unclassified sequences</taxon>
        <taxon>metagenomes</taxon>
        <taxon>ecological metagenomes</taxon>
    </lineage>
</organism>
<dbReference type="EMBL" id="UINC01201092">
    <property type="protein sequence ID" value="SVE20279.1"/>
    <property type="molecule type" value="Genomic_DNA"/>
</dbReference>
<gene>
    <name evidence="1" type="ORF">METZ01_LOCUS473133</name>
</gene>
<sequence length="99" mass="11250">MTDKFQGYVINENDSVLLNEKGIQINPGDKIIRIEQVGTTKDKETGSKKPDVMLFFHSGKTIGISYKMTKSRTVQSWTGECLDWELGRGPNCFSADRYR</sequence>
<accession>A0A383BK80</accession>
<reference evidence="1" key="1">
    <citation type="submission" date="2018-05" db="EMBL/GenBank/DDBJ databases">
        <authorList>
            <person name="Lanie J.A."/>
            <person name="Ng W.-L."/>
            <person name="Kazmierczak K.M."/>
            <person name="Andrzejewski T.M."/>
            <person name="Davidsen T.M."/>
            <person name="Wayne K.J."/>
            <person name="Tettelin H."/>
            <person name="Glass J.I."/>
            <person name="Rusch D."/>
            <person name="Podicherti R."/>
            <person name="Tsui H.-C.T."/>
            <person name="Winkler M.E."/>
        </authorList>
    </citation>
    <scope>NUCLEOTIDE SEQUENCE</scope>
</reference>